<feature type="compositionally biased region" description="Pro residues" evidence="1">
    <location>
        <begin position="188"/>
        <end position="198"/>
    </location>
</feature>
<sequence length="341" mass="36645">MPDDNDPAPTPAQAPGPAPVKPYQLYQDALWAAGPQQLSITELAVALCYAAHAHQFPYDRAWLTDRRLMQQCKIRSAGTVGRVRRSLVAKGWLTPLQPDTGMPLTPAQAQALRHQRKTVPYLLTCPATPITAAPPDTTPATAAHAAHTAQPAPADPHAMATSPGATAISAADTRRDTPPSRPGRTHDPSPPAPHPPQPATAISGADNPGNNDELAALTTQLMNAYHATGQEVRAVLHEAARDGIRNPVAWMNSNAGHQDFARRLAARRRHHTPHHSPAASSNPPQVTITDCPWCDHHGHIDHGDFVRKCDHTTPPALPPAGPGDPRSATEILNELRRKWHP</sequence>
<evidence type="ECO:0000313" key="3">
    <source>
        <dbReference type="Proteomes" id="UP001049518"/>
    </source>
</evidence>
<feature type="compositionally biased region" description="Low complexity" evidence="1">
    <location>
        <begin position="130"/>
        <end position="158"/>
    </location>
</feature>
<reference evidence="2" key="1">
    <citation type="submission" date="2020-07" db="EMBL/GenBank/DDBJ databases">
        <authorList>
            <person name="Tarantini F.S."/>
            <person name="Hong K.W."/>
            <person name="Chan K.G."/>
        </authorList>
    </citation>
    <scope>NUCLEOTIDE SEQUENCE</scope>
    <source>
        <strain evidence="2">32-07</strain>
    </source>
</reference>
<protein>
    <submittedName>
        <fullName evidence="2">Uncharacterized protein</fullName>
    </submittedName>
</protein>
<accession>A0ABX8R4M4</accession>
<proteinExistence type="predicted"/>
<evidence type="ECO:0000256" key="1">
    <source>
        <dbReference type="SAM" id="MobiDB-lite"/>
    </source>
</evidence>
<dbReference type="RefSeq" id="WP_231331974.1">
    <property type="nucleotide sequence ID" value="NZ_CP059572.1"/>
</dbReference>
<feature type="compositionally biased region" description="Low complexity" evidence="1">
    <location>
        <begin position="275"/>
        <end position="284"/>
    </location>
</feature>
<name>A0ABX8R4M4_9ACTN</name>
<keyword evidence="3" id="KW-1185">Reference proteome</keyword>
<feature type="region of interest" description="Disordered" evidence="1">
    <location>
        <begin position="266"/>
        <end position="285"/>
    </location>
</feature>
<evidence type="ECO:0000313" key="2">
    <source>
        <dbReference type="EMBL" id="QXJ25788.1"/>
    </source>
</evidence>
<dbReference type="Proteomes" id="UP001049518">
    <property type="component" value="Chromosome"/>
</dbReference>
<organism evidence="2 3">
    <name type="scientific">Actinomadura graeca</name>
    <dbReference type="NCBI Taxonomy" id="2750812"/>
    <lineage>
        <taxon>Bacteria</taxon>
        <taxon>Bacillati</taxon>
        <taxon>Actinomycetota</taxon>
        <taxon>Actinomycetes</taxon>
        <taxon>Streptosporangiales</taxon>
        <taxon>Thermomonosporaceae</taxon>
        <taxon>Actinomadura</taxon>
    </lineage>
</organism>
<gene>
    <name evidence="2" type="ORF">AGRA3207_007338</name>
</gene>
<feature type="region of interest" description="Disordered" evidence="1">
    <location>
        <begin position="130"/>
        <end position="212"/>
    </location>
</feature>
<dbReference type="EMBL" id="CP059572">
    <property type="protein sequence ID" value="QXJ25788.1"/>
    <property type="molecule type" value="Genomic_DNA"/>
</dbReference>